<protein>
    <submittedName>
        <fullName evidence="1">Uncharacterized protein</fullName>
    </submittedName>
</protein>
<proteinExistence type="predicted"/>
<dbReference type="AlphaFoldDB" id="A0A2H0N528"/>
<reference evidence="1 2" key="1">
    <citation type="submission" date="2017-09" db="EMBL/GenBank/DDBJ databases">
        <title>Depth-based differentiation of microbial function through sediment-hosted aquifers and enrichment of novel symbionts in the deep terrestrial subsurface.</title>
        <authorList>
            <person name="Probst A.J."/>
            <person name="Ladd B."/>
            <person name="Jarett J.K."/>
            <person name="Geller-Mcgrath D.E."/>
            <person name="Sieber C.M."/>
            <person name="Emerson J.B."/>
            <person name="Anantharaman K."/>
            <person name="Thomas B.C."/>
            <person name="Malmstrom R."/>
            <person name="Stieglmeier M."/>
            <person name="Klingl A."/>
            <person name="Woyke T."/>
            <person name="Ryan C.M."/>
            <person name="Banfield J.F."/>
        </authorList>
    </citation>
    <scope>NUCLEOTIDE SEQUENCE [LARGE SCALE GENOMIC DNA]</scope>
    <source>
        <strain evidence="1">CG11_big_fil_rev_8_21_14_0_20_39_34</strain>
    </source>
</reference>
<dbReference type="Proteomes" id="UP000229600">
    <property type="component" value="Unassembled WGS sequence"/>
</dbReference>
<gene>
    <name evidence="1" type="ORF">COV59_02280</name>
</gene>
<evidence type="ECO:0000313" key="1">
    <source>
        <dbReference type="EMBL" id="PIR03988.1"/>
    </source>
</evidence>
<accession>A0A2H0N528</accession>
<organism evidence="1 2">
    <name type="scientific">Candidatus Magasanikbacteria bacterium CG11_big_fil_rev_8_21_14_0_20_39_34</name>
    <dbReference type="NCBI Taxonomy" id="1974653"/>
    <lineage>
        <taxon>Bacteria</taxon>
        <taxon>Candidatus Magasanikiibacteriota</taxon>
    </lineage>
</organism>
<dbReference type="EMBL" id="PCWN01000007">
    <property type="protein sequence ID" value="PIR03988.1"/>
    <property type="molecule type" value="Genomic_DNA"/>
</dbReference>
<name>A0A2H0N528_9BACT</name>
<sequence>MKHAKKFWSLMKICLAILFFCFVLILMSIYTPKDKKEDMRLPIPGIYLGDSGLCNATECFPETSISMKLMNGAEVTHTYVWNKNFQEEVLFSTDSPQRLTEVGSQEDDTFFAPIDKRDVLYQENPFFMDLEGKFFLKEKDYLIYPLLFWKNSDNTWIELINKNFIHPMD</sequence>
<comment type="caution">
    <text evidence="1">The sequence shown here is derived from an EMBL/GenBank/DDBJ whole genome shotgun (WGS) entry which is preliminary data.</text>
</comment>
<evidence type="ECO:0000313" key="2">
    <source>
        <dbReference type="Proteomes" id="UP000229600"/>
    </source>
</evidence>